<accession>A0ACC2ZNC7</accession>
<comment type="caution">
    <text evidence="1">The sequence shown here is derived from an EMBL/GenBank/DDBJ whole genome shotgun (WGS) entry which is preliminary data.</text>
</comment>
<dbReference type="EMBL" id="JAPDRP010000002">
    <property type="protein sequence ID" value="KAJ9649085.1"/>
    <property type="molecule type" value="Genomic_DNA"/>
</dbReference>
<keyword evidence="2" id="KW-1185">Reference proteome</keyword>
<organism evidence="1 2">
    <name type="scientific">Coniosporium tulheliwenetii</name>
    <dbReference type="NCBI Taxonomy" id="3383036"/>
    <lineage>
        <taxon>Eukaryota</taxon>
        <taxon>Fungi</taxon>
        <taxon>Dikarya</taxon>
        <taxon>Ascomycota</taxon>
        <taxon>Pezizomycotina</taxon>
        <taxon>Dothideomycetes</taxon>
        <taxon>Dothideomycetes incertae sedis</taxon>
        <taxon>Coniosporium</taxon>
    </lineage>
</organism>
<evidence type="ECO:0000313" key="1">
    <source>
        <dbReference type="EMBL" id="KAJ9649085.1"/>
    </source>
</evidence>
<reference evidence="1" key="1">
    <citation type="submission" date="2022-10" db="EMBL/GenBank/DDBJ databases">
        <title>Culturing micro-colonial fungi from biological soil crusts in the Mojave desert and describing Neophaeococcomyces mojavensis, and introducing the new genera and species Taxawa tesnikishii.</title>
        <authorList>
            <person name="Kurbessoian T."/>
            <person name="Stajich J.E."/>
        </authorList>
    </citation>
    <scope>NUCLEOTIDE SEQUENCE</scope>
    <source>
        <strain evidence="1">JES_115</strain>
    </source>
</reference>
<proteinExistence type="predicted"/>
<name>A0ACC2ZNC7_9PEZI</name>
<sequence>MHISARSLATAAWCAFAASTVHAQYIVEGLSFGHKPGSISPNSGTIPGWHTFGEGHTPDMLSDRVILTPPYPGNKRGALWSDNPLPHREWVIDLEFRASGPERGGGNLQVWYAKDGPSTVELSSLYTVPKFDGLVLALDQHGGRGGSIRGFLNDGSISYKDHHNVDTLSFGICDYAYRNRGDPTKLRLQQTSHGFEVLVDGRSCIKSDKADGSARSPSPGYHFGISAASAESPDSFEINKFVVSTTNSISREEIHRVPQNQPHQQSQQQARADQQQHEQAPLAEALRDIPDAPASSYRSVEDQFGDLHNRLQSAAHQVNNVYRELSMLRKNHESQMVKLEQTAEQRHRELADRTRAANEKVAAMERTIQKIEGIVVRIQKDVEERLQGTLYQLAEHPERYPPEFVRGYTCGNESDCVDLSA</sequence>
<gene>
    <name evidence="1" type="ORF">H2199_000999</name>
</gene>
<protein>
    <submittedName>
        <fullName evidence="1">Uncharacterized protein</fullName>
    </submittedName>
</protein>
<evidence type="ECO:0000313" key="2">
    <source>
        <dbReference type="Proteomes" id="UP001172680"/>
    </source>
</evidence>
<dbReference type="Proteomes" id="UP001172680">
    <property type="component" value="Unassembled WGS sequence"/>
</dbReference>